<proteinExistence type="predicted"/>
<dbReference type="RefSeq" id="WP_020090534.1">
    <property type="nucleotide sequence ID" value="NZ_AZCZ01000090.1"/>
</dbReference>
<feature type="transmembrane region" description="Helical" evidence="1">
    <location>
        <begin position="136"/>
        <end position="161"/>
    </location>
</feature>
<name>A0A0R1GEX6_9LACO</name>
<feature type="transmembrane region" description="Helical" evidence="1">
    <location>
        <begin position="59"/>
        <end position="85"/>
    </location>
</feature>
<keyword evidence="1" id="KW-0812">Transmembrane</keyword>
<accession>A0A0R1GEX6</accession>
<feature type="transmembrane region" description="Helical" evidence="1">
    <location>
        <begin position="15"/>
        <end position="39"/>
    </location>
</feature>
<evidence type="ECO:0000256" key="1">
    <source>
        <dbReference type="SAM" id="Phobius"/>
    </source>
</evidence>
<feature type="transmembrane region" description="Helical" evidence="1">
    <location>
        <begin position="168"/>
        <end position="191"/>
    </location>
</feature>
<dbReference type="Proteomes" id="UP000051176">
    <property type="component" value="Unassembled WGS sequence"/>
</dbReference>
<keyword evidence="1" id="KW-0472">Membrane</keyword>
<evidence type="ECO:0000313" key="3">
    <source>
        <dbReference type="Proteomes" id="UP000051176"/>
    </source>
</evidence>
<evidence type="ECO:0008006" key="4">
    <source>
        <dbReference type="Google" id="ProtNLM"/>
    </source>
</evidence>
<protein>
    <recommendedName>
        <fullName evidence="4">ABC transporter permease</fullName>
    </recommendedName>
</protein>
<feature type="transmembrane region" description="Helical" evidence="1">
    <location>
        <begin position="97"/>
        <end position="116"/>
    </location>
</feature>
<dbReference type="OrthoDB" id="1808486at2"/>
<sequence>MIYNVFKQQVQYMPLYFKAFGIANIIVLLIVTSKFITIISEPTVFTSGSMMFATVYTQMFGKFAIGLIYLLVTSLIAVSHISYRFTDYLTIGTRQILFYQILVQSILAQFLLWAPWAMLTATSFVGLGTITNPQTLAILLLGLVQVYFTQLFLVLIALIGLMLTEKKAIGIFVAISLNLLLFSLHQIGISMPLGRFTEFEAPLAKLINCLSLLPMLYIISAILNAIVKGRDY</sequence>
<dbReference type="AlphaFoldDB" id="A0A0R1GEX6"/>
<reference evidence="2 3" key="1">
    <citation type="journal article" date="2015" name="Genome Announc.">
        <title>Expanding the biotechnology potential of lactobacilli through comparative genomics of 213 strains and associated genera.</title>
        <authorList>
            <person name="Sun Z."/>
            <person name="Harris H.M."/>
            <person name="McCann A."/>
            <person name="Guo C."/>
            <person name="Argimon S."/>
            <person name="Zhang W."/>
            <person name="Yang X."/>
            <person name="Jeffery I.B."/>
            <person name="Cooney J.C."/>
            <person name="Kagawa T.F."/>
            <person name="Liu W."/>
            <person name="Song Y."/>
            <person name="Salvetti E."/>
            <person name="Wrobel A."/>
            <person name="Rasinkangas P."/>
            <person name="Parkhill J."/>
            <person name="Rea M.C."/>
            <person name="O'Sullivan O."/>
            <person name="Ritari J."/>
            <person name="Douillard F.P."/>
            <person name="Paul Ross R."/>
            <person name="Yang R."/>
            <person name="Briner A.E."/>
            <person name="Felis G.E."/>
            <person name="de Vos W.M."/>
            <person name="Barrangou R."/>
            <person name="Klaenhammer T.R."/>
            <person name="Caufield P.W."/>
            <person name="Cui Y."/>
            <person name="Zhang H."/>
            <person name="O'Toole P.W."/>
        </authorList>
    </citation>
    <scope>NUCLEOTIDE SEQUENCE [LARGE SCALE GENOMIC DNA]</scope>
    <source>
        <strain evidence="2 3">ATCC 53295</strain>
    </source>
</reference>
<gene>
    <name evidence="2" type="ORF">FD07_GL002320</name>
</gene>
<comment type="caution">
    <text evidence="2">The sequence shown here is derived from an EMBL/GenBank/DDBJ whole genome shotgun (WGS) entry which is preliminary data.</text>
</comment>
<feature type="transmembrane region" description="Helical" evidence="1">
    <location>
        <begin position="203"/>
        <end position="227"/>
    </location>
</feature>
<organism evidence="2 3">
    <name type="scientific">Levilactobacillus parabrevis ATCC 53295</name>
    <dbReference type="NCBI Taxonomy" id="1267003"/>
    <lineage>
        <taxon>Bacteria</taxon>
        <taxon>Bacillati</taxon>
        <taxon>Bacillota</taxon>
        <taxon>Bacilli</taxon>
        <taxon>Lactobacillales</taxon>
        <taxon>Lactobacillaceae</taxon>
        <taxon>Levilactobacillus</taxon>
    </lineage>
</organism>
<dbReference type="EMBL" id="AZCZ01000090">
    <property type="protein sequence ID" value="KRK32813.1"/>
    <property type="molecule type" value="Genomic_DNA"/>
</dbReference>
<evidence type="ECO:0000313" key="2">
    <source>
        <dbReference type="EMBL" id="KRK32813.1"/>
    </source>
</evidence>
<keyword evidence="3" id="KW-1185">Reference proteome</keyword>
<keyword evidence="1" id="KW-1133">Transmembrane helix</keyword>
<dbReference type="PATRIC" id="fig|1267003.4.peg.2450"/>